<dbReference type="Gene3D" id="3.40.50.2000">
    <property type="entry name" value="Glycogen Phosphorylase B"/>
    <property type="match status" value="2"/>
</dbReference>
<dbReference type="Pfam" id="PF13692">
    <property type="entry name" value="Glyco_trans_1_4"/>
    <property type="match status" value="1"/>
</dbReference>
<dbReference type="STRING" id="118168.MC7420_5113"/>
<evidence type="ECO:0000256" key="1">
    <source>
        <dbReference type="ARBA" id="ARBA00022679"/>
    </source>
</evidence>
<protein>
    <submittedName>
        <fullName evidence="2">Glycosyl transferase, group 1 family protein</fullName>
    </submittedName>
</protein>
<dbReference type="RefSeq" id="WP_006105114.1">
    <property type="nucleotide sequence ID" value="NZ_DS989868.1"/>
</dbReference>
<sequence length="376" mass="42896">MPSYRVGFLSSRNYLDRNAFSGTLNSMYRALKATDLQVVELGNPQTPYRWRQIWHRVMKNKTSRKIGSPDYLVEYTKFAYEVQKQLIQRTCDVLFAPVASEELSFFQTNLPIVYCSDTTLKLYQKYYSLNLDNQEIEWKERLERITLSKVSKLVYSSEWAAYSAIEDYQADAAKVEVIPFGANLDDPPSAEQALSRKLGSPCQLLFVGKDWQRKGGTIAFETLVALLQRGVEAELVVVGTVPPVKHEKLTVIPYLNKNVPQQRQKLNELFLKSHFFVFPTRAECSPIVICEANAFGLPVLTTDVGGIPTIVKSGENGYMLSLSASGAEYARLIADIVSEPNRYEQLVHSCRREYDQRLNWDKWGERMSQIIGDMLD</sequence>
<organism evidence="2 3">
    <name type="scientific">Coleofasciculus chthonoplastes PCC 7420</name>
    <dbReference type="NCBI Taxonomy" id="118168"/>
    <lineage>
        <taxon>Bacteria</taxon>
        <taxon>Bacillati</taxon>
        <taxon>Cyanobacteriota</taxon>
        <taxon>Cyanophyceae</taxon>
        <taxon>Coleofasciculales</taxon>
        <taxon>Coleofasciculaceae</taxon>
        <taxon>Coleofasciculus</taxon>
    </lineage>
</organism>
<dbReference type="GO" id="GO:0016757">
    <property type="term" value="F:glycosyltransferase activity"/>
    <property type="evidence" value="ECO:0007669"/>
    <property type="project" value="TreeGrafter"/>
</dbReference>
<dbReference type="EMBL" id="DS989868">
    <property type="protein sequence ID" value="EDX71969.1"/>
    <property type="molecule type" value="Genomic_DNA"/>
</dbReference>
<accession>B4W1L8</accession>
<evidence type="ECO:0000313" key="2">
    <source>
        <dbReference type="EMBL" id="EDX71969.1"/>
    </source>
</evidence>
<name>B4W1L8_9CYAN</name>
<dbReference type="AlphaFoldDB" id="B4W1L8"/>
<dbReference type="PANTHER" id="PTHR46401:SF2">
    <property type="entry name" value="GLYCOSYLTRANSFERASE WBBK-RELATED"/>
    <property type="match status" value="1"/>
</dbReference>
<dbReference type="eggNOG" id="COG0438">
    <property type="taxonomic scope" value="Bacteria"/>
</dbReference>
<dbReference type="HOGENOM" id="CLU_044324_0_0_3"/>
<dbReference type="PANTHER" id="PTHR46401">
    <property type="entry name" value="GLYCOSYLTRANSFERASE WBBK-RELATED"/>
    <property type="match status" value="1"/>
</dbReference>
<keyword evidence="3" id="KW-1185">Reference proteome</keyword>
<keyword evidence="1 2" id="KW-0808">Transferase</keyword>
<dbReference type="Proteomes" id="UP000003835">
    <property type="component" value="Unassembled WGS sequence"/>
</dbReference>
<gene>
    <name evidence="2" type="ORF">MC7420_5113</name>
</gene>
<proteinExistence type="predicted"/>
<dbReference type="SUPFAM" id="SSF53756">
    <property type="entry name" value="UDP-Glycosyltransferase/glycogen phosphorylase"/>
    <property type="match status" value="1"/>
</dbReference>
<evidence type="ECO:0000313" key="3">
    <source>
        <dbReference type="Proteomes" id="UP000003835"/>
    </source>
</evidence>
<reference evidence="2 3" key="1">
    <citation type="submission" date="2008-07" db="EMBL/GenBank/DDBJ databases">
        <authorList>
            <person name="Tandeau de Marsac N."/>
            <person name="Ferriera S."/>
            <person name="Johnson J."/>
            <person name="Kravitz S."/>
            <person name="Beeson K."/>
            <person name="Sutton G."/>
            <person name="Rogers Y.-H."/>
            <person name="Friedman R."/>
            <person name="Frazier M."/>
            <person name="Venter J.C."/>
        </authorList>
    </citation>
    <scope>NUCLEOTIDE SEQUENCE [LARGE SCALE GENOMIC DNA]</scope>
    <source>
        <strain evidence="2 3">PCC 7420</strain>
    </source>
</reference>
<dbReference type="CDD" id="cd03801">
    <property type="entry name" value="GT4_PimA-like"/>
    <property type="match status" value="1"/>
</dbReference>
<dbReference type="GO" id="GO:0009103">
    <property type="term" value="P:lipopolysaccharide biosynthetic process"/>
    <property type="evidence" value="ECO:0007669"/>
    <property type="project" value="TreeGrafter"/>
</dbReference>
<dbReference type="OrthoDB" id="9790710at2"/>